<dbReference type="OrthoDB" id="1808465at2"/>
<proteinExistence type="predicted"/>
<dbReference type="STRING" id="341036.SAMN05660649_02286"/>
<organism evidence="1 2">
    <name type="scientific">Desulfotruncus arcticus DSM 17038</name>
    <dbReference type="NCBI Taxonomy" id="1121424"/>
    <lineage>
        <taxon>Bacteria</taxon>
        <taxon>Bacillati</taxon>
        <taxon>Bacillota</taxon>
        <taxon>Clostridia</taxon>
        <taxon>Eubacteriales</taxon>
        <taxon>Desulfallaceae</taxon>
        <taxon>Desulfotruncus</taxon>
    </lineage>
</organism>
<dbReference type="RefSeq" id="WP_092471493.1">
    <property type="nucleotide sequence ID" value="NZ_FOOX01000007.1"/>
</dbReference>
<dbReference type="Proteomes" id="UP000199337">
    <property type="component" value="Unassembled WGS sequence"/>
</dbReference>
<name>A0A1I2TIU0_9FIRM</name>
<reference evidence="2" key="1">
    <citation type="submission" date="2016-10" db="EMBL/GenBank/DDBJ databases">
        <authorList>
            <person name="Varghese N."/>
            <person name="Submissions S."/>
        </authorList>
    </citation>
    <scope>NUCLEOTIDE SEQUENCE [LARGE SCALE GENOMIC DNA]</scope>
    <source>
        <strain evidence="2">DSM 17038</strain>
    </source>
</reference>
<gene>
    <name evidence="1" type="ORF">SAMN05660649_02286</name>
</gene>
<evidence type="ECO:0000313" key="2">
    <source>
        <dbReference type="Proteomes" id="UP000199337"/>
    </source>
</evidence>
<keyword evidence="2" id="KW-1185">Reference proteome</keyword>
<protein>
    <submittedName>
        <fullName evidence="1">Uncharacterized protein</fullName>
    </submittedName>
</protein>
<evidence type="ECO:0000313" key="1">
    <source>
        <dbReference type="EMBL" id="SFG64825.1"/>
    </source>
</evidence>
<accession>A0A1I2TIU0</accession>
<dbReference type="EMBL" id="FOOX01000007">
    <property type="protein sequence ID" value="SFG64825.1"/>
    <property type="molecule type" value="Genomic_DNA"/>
</dbReference>
<sequence length="86" mass="9631">MGNLQAVWTGVPDDDEQSFTLEFLHYFGLTWEKVLVGAEKTYTYHRFWDACFAVNALERVDGMTIADLPVILGGCTAQTRCNIIVG</sequence>
<dbReference type="AlphaFoldDB" id="A0A1I2TIU0"/>